<gene>
    <name evidence="2" type="ORF">H1R20_g16277</name>
</gene>
<evidence type="ECO:0000313" key="2">
    <source>
        <dbReference type="EMBL" id="KAJ2920817.1"/>
    </source>
</evidence>
<sequence length="165" mass="18069">MPGPRDVPNPADIITEPRKRKVPAHLNANNAITNPIPKHQSGPTAQAAPISQPSTSRARSPTIEIEEDKDDRPKSNTAPRSLNNILESTNDEQDARDEERSHCARPQQKLRGKQSCVILGSDEEENESEPVAPPPKKQKGRDGAQLHEEGTVPEEPEEDAKAMLA</sequence>
<evidence type="ECO:0000256" key="1">
    <source>
        <dbReference type="SAM" id="MobiDB-lite"/>
    </source>
</evidence>
<dbReference type="EMBL" id="JANBPK010001754">
    <property type="protein sequence ID" value="KAJ2920817.1"/>
    <property type="molecule type" value="Genomic_DNA"/>
</dbReference>
<name>A0A9W8IPV4_9AGAR</name>
<accession>A0A9W8IPV4</accession>
<reference evidence="2" key="1">
    <citation type="submission" date="2022-06" db="EMBL/GenBank/DDBJ databases">
        <title>Genome Sequence of Candolleomyces eurysporus.</title>
        <authorList>
            <person name="Buettner E."/>
        </authorList>
    </citation>
    <scope>NUCLEOTIDE SEQUENCE</scope>
    <source>
        <strain evidence="2">VTCC 930004</strain>
    </source>
</reference>
<dbReference type="AlphaFoldDB" id="A0A9W8IPV4"/>
<proteinExistence type="predicted"/>
<comment type="caution">
    <text evidence="2">The sequence shown here is derived from an EMBL/GenBank/DDBJ whole genome shotgun (WGS) entry which is preliminary data.</text>
</comment>
<feature type="non-terminal residue" evidence="2">
    <location>
        <position position="165"/>
    </location>
</feature>
<organism evidence="2 3">
    <name type="scientific">Candolleomyces eurysporus</name>
    <dbReference type="NCBI Taxonomy" id="2828524"/>
    <lineage>
        <taxon>Eukaryota</taxon>
        <taxon>Fungi</taxon>
        <taxon>Dikarya</taxon>
        <taxon>Basidiomycota</taxon>
        <taxon>Agaricomycotina</taxon>
        <taxon>Agaricomycetes</taxon>
        <taxon>Agaricomycetidae</taxon>
        <taxon>Agaricales</taxon>
        <taxon>Agaricineae</taxon>
        <taxon>Psathyrellaceae</taxon>
        <taxon>Candolleomyces</taxon>
    </lineage>
</organism>
<keyword evidence="3" id="KW-1185">Reference proteome</keyword>
<protein>
    <submittedName>
        <fullName evidence="2">Uncharacterized protein</fullName>
    </submittedName>
</protein>
<dbReference type="Proteomes" id="UP001140091">
    <property type="component" value="Unassembled WGS sequence"/>
</dbReference>
<feature type="compositionally biased region" description="Basic and acidic residues" evidence="1">
    <location>
        <begin position="140"/>
        <end position="150"/>
    </location>
</feature>
<feature type="compositionally biased region" description="Polar residues" evidence="1">
    <location>
        <begin position="41"/>
        <end position="59"/>
    </location>
</feature>
<feature type="region of interest" description="Disordered" evidence="1">
    <location>
        <begin position="1"/>
        <end position="165"/>
    </location>
</feature>
<feature type="compositionally biased region" description="Polar residues" evidence="1">
    <location>
        <begin position="75"/>
        <end position="88"/>
    </location>
</feature>
<evidence type="ECO:0000313" key="3">
    <source>
        <dbReference type="Proteomes" id="UP001140091"/>
    </source>
</evidence>